<dbReference type="InterPro" id="IPR052743">
    <property type="entry name" value="Glutaminase_GtaA"/>
</dbReference>
<dbReference type="PANTHER" id="PTHR31987:SF1">
    <property type="entry name" value="GLUTAMINASE A"/>
    <property type="match status" value="1"/>
</dbReference>
<protein>
    <recommendedName>
        <fullName evidence="1">Glutaminase A central domain-containing protein</fullName>
    </recommendedName>
</protein>
<dbReference type="InterPro" id="IPR032514">
    <property type="entry name" value="GtaA_central"/>
</dbReference>
<organism evidence="2 3">
    <name type="scientific">Truncatella angustata</name>
    <dbReference type="NCBI Taxonomy" id="152316"/>
    <lineage>
        <taxon>Eukaryota</taxon>
        <taxon>Fungi</taxon>
        <taxon>Dikarya</taxon>
        <taxon>Ascomycota</taxon>
        <taxon>Pezizomycotina</taxon>
        <taxon>Sordariomycetes</taxon>
        <taxon>Xylariomycetidae</taxon>
        <taxon>Amphisphaeriales</taxon>
        <taxon>Sporocadaceae</taxon>
        <taxon>Truncatella</taxon>
    </lineage>
</organism>
<dbReference type="Gene3D" id="1.50.10.10">
    <property type="match status" value="1"/>
</dbReference>
<dbReference type="OrthoDB" id="431715at2759"/>
<reference evidence="2" key="1">
    <citation type="journal article" date="2021" name="Nat. Commun.">
        <title>Genetic determinants of endophytism in the Arabidopsis root mycobiome.</title>
        <authorList>
            <person name="Mesny F."/>
            <person name="Miyauchi S."/>
            <person name="Thiergart T."/>
            <person name="Pickel B."/>
            <person name="Atanasova L."/>
            <person name="Karlsson M."/>
            <person name="Huettel B."/>
            <person name="Barry K.W."/>
            <person name="Haridas S."/>
            <person name="Chen C."/>
            <person name="Bauer D."/>
            <person name="Andreopoulos W."/>
            <person name="Pangilinan J."/>
            <person name="LaButti K."/>
            <person name="Riley R."/>
            <person name="Lipzen A."/>
            <person name="Clum A."/>
            <person name="Drula E."/>
            <person name="Henrissat B."/>
            <person name="Kohler A."/>
            <person name="Grigoriev I.V."/>
            <person name="Martin F.M."/>
            <person name="Hacquard S."/>
        </authorList>
    </citation>
    <scope>NUCLEOTIDE SEQUENCE</scope>
    <source>
        <strain evidence="2">MPI-SDFR-AT-0073</strain>
    </source>
</reference>
<dbReference type="SUPFAM" id="SSF48208">
    <property type="entry name" value="Six-hairpin glycosidases"/>
    <property type="match status" value="1"/>
</dbReference>
<dbReference type="InterPro" id="IPR008928">
    <property type="entry name" value="6-hairpin_glycosidase_sf"/>
</dbReference>
<proteinExistence type="predicted"/>
<dbReference type="RefSeq" id="XP_045956319.1">
    <property type="nucleotide sequence ID" value="XM_046103310.1"/>
</dbReference>
<accession>A0A9P8UH47</accession>
<evidence type="ECO:0000313" key="3">
    <source>
        <dbReference type="Proteomes" id="UP000758603"/>
    </source>
</evidence>
<dbReference type="GeneID" id="70132202"/>
<dbReference type="AlphaFoldDB" id="A0A9P8UH47"/>
<sequence length="412" mass="46098">MYKSGIANSDLSEAEAYNAIVDLSARQVMAASVLAAPPYQKPLGNTELEPLLFMKEISSDGNMNTMDVLYPTSPFFLYTNPDLLRFALQPLYEMRENSFYPNDYTMHDLGGNFPNATGHLKGDDEYMPVEECGNLILMSYAYYKFSGDISWLRSHYKTLTDSAQYLLDFSLLPASQMSTDDFNGELANQTNLAIKGIIALQAMSSVAIVVENLENASMYAAKAKEYYVGWEELSVEPSRQHTVLSYQWTSSWGLLYNIYFDKLLNIGIVNESIYNMQSDWYAKVSQVFGVPLDSRKTQTKSDWQIWAAATSSSNTREMIIRSMATWLDSTASTDPFPDRYETFGNGQNIGFKARPVVGGHFALLALAKSGQRANAEGGVMNGSRFSRSGDGFLQVKPVSKFSKPLKWFELPS</sequence>
<evidence type="ECO:0000313" key="2">
    <source>
        <dbReference type="EMBL" id="KAH6652041.1"/>
    </source>
</evidence>
<dbReference type="PANTHER" id="PTHR31987">
    <property type="entry name" value="GLUTAMINASE A-RELATED"/>
    <property type="match status" value="1"/>
</dbReference>
<comment type="caution">
    <text evidence="2">The sequence shown here is derived from an EMBL/GenBank/DDBJ whole genome shotgun (WGS) entry which is preliminary data.</text>
</comment>
<dbReference type="EMBL" id="JAGPXC010000006">
    <property type="protein sequence ID" value="KAH6652041.1"/>
    <property type="molecule type" value="Genomic_DNA"/>
</dbReference>
<keyword evidence="3" id="KW-1185">Reference proteome</keyword>
<feature type="domain" description="Glutaminase A central" evidence="1">
    <location>
        <begin position="15"/>
        <end position="364"/>
    </location>
</feature>
<dbReference type="GO" id="GO:0005975">
    <property type="term" value="P:carbohydrate metabolic process"/>
    <property type="evidence" value="ECO:0007669"/>
    <property type="project" value="InterPro"/>
</dbReference>
<dbReference type="Proteomes" id="UP000758603">
    <property type="component" value="Unassembled WGS sequence"/>
</dbReference>
<dbReference type="Pfam" id="PF16335">
    <property type="entry name" value="GtaA_6_Hairpin"/>
    <property type="match status" value="1"/>
</dbReference>
<evidence type="ECO:0000259" key="1">
    <source>
        <dbReference type="Pfam" id="PF16335"/>
    </source>
</evidence>
<dbReference type="GO" id="GO:0003824">
    <property type="term" value="F:catalytic activity"/>
    <property type="evidence" value="ECO:0007669"/>
    <property type="project" value="UniProtKB-ARBA"/>
</dbReference>
<dbReference type="InterPro" id="IPR012341">
    <property type="entry name" value="6hp_glycosidase-like_sf"/>
</dbReference>
<gene>
    <name evidence="2" type="ORF">BKA67DRAFT_572737</name>
</gene>
<name>A0A9P8UH47_9PEZI</name>